<proteinExistence type="predicted"/>
<accession>A0A5N5UKU6</accession>
<evidence type="ECO:0000313" key="2">
    <source>
        <dbReference type="Proteomes" id="UP000326207"/>
    </source>
</evidence>
<dbReference type="EMBL" id="QMDY01000002">
    <property type="protein sequence ID" value="KAB7519439.1"/>
    <property type="molecule type" value="Genomic_DNA"/>
</dbReference>
<name>A0A5N5UKU6_9EURY</name>
<organism evidence="1 2">
    <name type="scientific">Halosegnis rubeus</name>
    <dbReference type="NCBI Taxonomy" id="2212850"/>
    <lineage>
        <taxon>Archaea</taxon>
        <taxon>Methanobacteriati</taxon>
        <taxon>Methanobacteriota</taxon>
        <taxon>Stenosarchaea group</taxon>
        <taxon>Halobacteria</taxon>
        <taxon>Halobacteriales</taxon>
        <taxon>Natronomonadaceae</taxon>
        <taxon>Halosegnis</taxon>
    </lineage>
</organism>
<sequence length="59" mass="6382">MVRIDVVRGIEQATVPGLLDEPVEDIVDDVFEVGENGINRNGNLSSPKSYQTGLLEILG</sequence>
<comment type="caution">
    <text evidence="1">The sequence shown here is derived from an EMBL/GenBank/DDBJ whole genome shotgun (WGS) entry which is preliminary data.</text>
</comment>
<dbReference type="AlphaFoldDB" id="A0A5N5UKU6"/>
<gene>
    <name evidence="1" type="ORF">DP108_04875</name>
</gene>
<evidence type="ECO:0000313" key="1">
    <source>
        <dbReference type="EMBL" id="KAB7519439.1"/>
    </source>
</evidence>
<protein>
    <submittedName>
        <fullName evidence="1">Uncharacterized protein</fullName>
    </submittedName>
</protein>
<reference evidence="1 2" key="1">
    <citation type="submission" date="2019-10" db="EMBL/GenBank/DDBJ databases">
        <title>Unraveling microbial dark matter from salterns through culturing: the case of the genus Halosegnis.</title>
        <authorList>
            <person name="Duran-Viseras A."/>
            <person name="Andrei A.-S."/>
            <person name="Vera-Gargallo B."/>
            <person name="Ghai R."/>
            <person name="Sanchez-Porro C."/>
            <person name="Ventosa A."/>
        </authorList>
    </citation>
    <scope>NUCLEOTIDE SEQUENCE [LARGE SCALE GENOMIC DNA]</scope>
    <source>
        <strain evidence="1 2">F19-13</strain>
    </source>
</reference>
<dbReference type="Proteomes" id="UP000326207">
    <property type="component" value="Unassembled WGS sequence"/>
</dbReference>
<dbReference type="RefSeq" id="WP_152156075.1">
    <property type="nucleotide sequence ID" value="NZ_QMDY01000002.1"/>
</dbReference>